<dbReference type="Gene3D" id="3.20.20.70">
    <property type="entry name" value="Aldolase class I"/>
    <property type="match status" value="1"/>
</dbReference>
<dbReference type="GO" id="GO:0009228">
    <property type="term" value="P:thiamine biosynthetic process"/>
    <property type="evidence" value="ECO:0007669"/>
    <property type="project" value="UniProtKB-KW"/>
</dbReference>
<proteinExistence type="predicted"/>
<feature type="domain" description="Thiamine phosphate synthase/TenI" evidence="3">
    <location>
        <begin position="9"/>
        <end position="177"/>
    </location>
</feature>
<evidence type="ECO:0000256" key="2">
    <source>
        <dbReference type="ARBA" id="ARBA00022977"/>
    </source>
</evidence>
<dbReference type="GO" id="GO:0005737">
    <property type="term" value="C:cytoplasm"/>
    <property type="evidence" value="ECO:0007669"/>
    <property type="project" value="TreeGrafter"/>
</dbReference>
<dbReference type="InterPro" id="IPR036206">
    <property type="entry name" value="ThiamineP_synth_sf"/>
</dbReference>
<dbReference type="PANTHER" id="PTHR20857">
    <property type="entry name" value="THIAMINE-PHOSPHATE PYROPHOSPHORYLASE"/>
    <property type="match status" value="1"/>
</dbReference>
<sequence>MSPGDSLDCQVNNLVTFVTSAAEAGIGVVQVRERDLSGRVLTSLVSQCVKATAGSAMHVVVNDRADVALASGAAGVHLREDSVKAERVRTISPPSWLVSRAVHDSSRVLSMSSTLDYLVFGTVFPSPSKAMTDVPAGLGVLERVISQSEIPVVAIGGVNEDRLKKVWMAGAAGFAGIGLFIESARAGSTWTAGLTNLVQRVRRSFDSARSHV</sequence>
<organism evidence="4">
    <name type="scientific">marine metagenome</name>
    <dbReference type="NCBI Taxonomy" id="408172"/>
    <lineage>
        <taxon>unclassified sequences</taxon>
        <taxon>metagenomes</taxon>
        <taxon>ecological metagenomes</taxon>
    </lineage>
</organism>
<accession>A0A381NHQ8</accession>
<dbReference type="PANTHER" id="PTHR20857:SF15">
    <property type="entry name" value="THIAMINE-PHOSPHATE SYNTHASE"/>
    <property type="match status" value="1"/>
</dbReference>
<dbReference type="Pfam" id="PF02581">
    <property type="entry name" value="TMP-TENI"/>
    <property type="match status" value="1"/>
</dbReference>
<protein>
    <recommendedName>
        <fullName evidence="3">Thiamine phosphate synthase/TenI domain-containing protein</fullName>
    </recommendedName>
</protein>
<gene>
    <name evidence="4" type="ORF">METZ01_LOCUS6964</name>
</gene>
<dbReference type="AlphaFoldDB" id="A0A381NHQ8"/>
<evidence type="ECO:0000313" key="4">
    <source>
        <dbReference type="EMBL" id="SUZ54110.1"/>
    </source>
</evidence>
<dbReference type="SUPFAM" id="SSF51391">
    <property type="entry name" value="Thiamin phosphate synthase"/>
    <property type="match status" value="1"/>
</dbReference>
<dbReference type="EMBL" id="UINC01000368">
    <property type="protein sequence ID" value="SUZ54110.1"/>
    <property type="molecule type" value="Genomic_DNA"/>
</dbReference>
<evidence type="ECO:0000256" key="1">
    <source>
        <dbReference type="ARBA" id="ARBA00004948"/>
    </source>
</evidence>
<dbReference type="InterPro" id="IPR013785">
    <property type="entry name" value="Aldolase_TIM"/>
</dbReference>
<evidence type="ECO:0000259" key="3">
    <source>
        <dbReference type="Pfam" id="PF02581"/>
    </source>
</evidence>
<dbReference type="InterPro" id="IPR022998">
    <property type="entry name" value="ThiamineP_synth_TenI"/>
</dbReference>
<dbReference type="CDD" id="cd00564">
    <property type="entry name" value="TMP_TenI"/>
    <property type="match status" value="1"/>
</dbReference>
<comment type="pathway">
    <text evidence="1">Cofactor biosynthesis; thiamine diphosphate biosynthesis.</text>
</comment>
<reference evidence="4" key="1">
    <citation type="submission" date="2018-05" db="EMBL/GenBank/DDBJ databases">
        <authorList>
            <person name="Lanie J.A."/>
            <person name="Ng W.-L."/>
            <person name="Kazmierczak K.M."/>
            <person name="Andrzejewski T.M."/>
            <person name="Davidsen T.M."/>
            <person name="Wayne K.J."/>
            <person name="Tettelin H."/>
            <person name="Glass J.I."/>
            <person name="Rusch D."/>
            <person name="Podicherti R."/>
            <person name="Tsui H.-C.T."/>
            <person name="Winkler M.E."/>
        </authorList>
    </citation>
    <scope>NUCLEOTIDE SEQUENCE</scope>
</reference>
<dbReference type="GO" id="GO:0004789">
    <property type="term" value="F:thiamine-phosphate diphosphorylase activity"/>
    <property type="evidence" value="ECO:0007669"/>
    <property type="project" value="TreeGrafter"/>
</dbReference>
<keyword evidence="2" id="KW-0784">Thiamine biosynthesis</keyword>
<name>A0A381NHQ8_9ZZZZ</name>